<keyword evidence="3" id="KW-1185">Reference proteome</keyword>
<accession>A0ABX6CZR9</accession>
<dbReference type="Proteomes" id="UP000327478">
    <property type="component" value="Chromosome"/>
</dbReference>
<sequence length="227" mass="25146">MNSLSQFNADSKSMSSLEISELVQSRHDKVKQSIERLVERGVIAQPPMGNVEKINNLGFSIQVGIYIFSGEKGKRDSIIVVAQLCPEFTARLVDRWMELENYTKSVVPQIPQSFAEALQLAADQARQLELAAPKVAHYDAVVAKGHLLTATQVGAKVGLSAVALNRILDNFRVYNKAHKRSRVFNTWFEDQGFGELKQTTTGHSQPMFTTKGEAWVIEKLVSEGVAA</sequence>
<dbReference type="GO" id="GO:0003677">
    <property type="term" value="F:DNA binding"/>
    <property type="evidence" value="ECO:0007669"/>
    <property type="project" value="UniProtKB-KW"/>
</dbReference>
<dbReference type="Pfam" id="PF03374">
    <property type="entry name" value="ANT"/>
    <property type="match status" value="1"/>
</dbReference>
<organism evidence="2 3">
    <name type="scientific">Acinetobacter wanghuae</name>
    <dbReference type="NCBI Taxonomy" id="2662362"/>
    <lineage>
        <taxon>Bacteria</taxon>
        <taxon>Pseudomonadati</taxon>
        <taxon>Pseudomonadota</taxon>
        <taxon>Gammaproteobacteria</taxon>
        <taxon>Moraxellales</taxon>
        <taxon>Moraxellaceae</taxon>
        <taxon>Acinetobacter</taxon>
    </lineage>
</organism>
<proteinExistence type="predicted"/>
<dbReference type="EMBL" id="CP045650">
    <property type="protein sequence ID" value="QGA11028.1"/>
    <property type="molecule type" value="Genomic_DNA"/>
</dbReference>
<evidence type="ECO:0000259" key="1">
    <source>
        <dbReference type="Pfam" id="PF03374"/>
    </source>
</evidence>
<dbReference type="InterPro" id="IPR005039">
    <property type="entry name" value="Ant_C"/>
</dbReference>
<keyword evidence="2" id="KW-0238">DNA-binding</keyword>
<evidence type="ECO:0000313" key="2">
    <source>
        <dbReference type="EMBL" id="QGA11028.1"/>
    </source>
</evidence>
<dbReference type="RefSeq" id="WP_153371422.1">
    <property type="nucleotide sequence ID" value="NZ_CP045650.1"/>
</dbReference>
<feature type="domain" description="Antirepressor protein C-terminal" evidence="1">
    <location>
        <begin position="127"/>
        <end position="220"/>
    </location>
</feature>
<reference evidence="2 3" key="1">
    <citation type="submission" date="2019-10" db="EMBL/GenBank/DDBJ databases">
        <authorList>
            <person name="Dong K."/>
        </authorList>
    </citation>
    <scope>NUCLEOTIDE SEQUENCE [LARGE SCALE GENOMIC DNA]</scope>
    <source>
        <strain evidence="3">dk386</strain>
    </source>
</reference>
<evidence type="ECO:0000313" key="3">
    <source>
        <dbReference type="Proteomes" id="UP000327478"/>
    </source>
</evidence>
<name>A0ABX6CZR9_9GAMM</name>
<gene>
    <name evidence="2" type="ORF">GFH30_06315</name>
</gene>
<protein>
    <submittedName>
        <fullName evidence="2">DNA-binding protein</fullName>
    </submittedName>
</protein>